<dbReference type="Proteomes" id="UP001295684">
    <property type="component" value="Unassembled WGS sequence"/>
</dbReference>
<comment type="caution">
    <text evidence="1">The sequence shown here is derived from an EMBL/GenBank/DDBJ whole genome shotgun (WGS) entry which is preliminary data.</text>
</comment>
<proteinExistence type="predicted"/>
<dbReference type="EMBL" id="CAMPGE010014564">
    <property type="protein sequence ID" value="CAI2373228.1"/>
    <property type="molecule type" value="Genomic_DNA"/>
</dbReference>
<dbReference type="PROSITE" id="PS50096">
    <property type="entry name" value="IQ"/>
    <property type="match status" value="1"/>
</dbReference>
<dbReference type="AlphaFoldDB" id="A0AAD1XIC1"/>
<sequence>MKLLQKNYEDFSLKRTDIRELFLKAVLKIQRTWRQIVEKRDTRDRMVEEMKKKYKIDSILRIQRFVKKWLGFRKSQEAKLQMRVCKSMDLNRINRNAETFVIQEKINSERMGEGLKRYRLQVIQEFEQDAEKFAKDLKKYEMRRTEFNDWSCQKTSFGKKYWLNLSTLEEKQENPGEEYYRQNLSKLLKKARNNFQNNVLTSIEEKIENCYLHERSTRFRILRECKANRIKHILSESIKALNLAAGANQ</sequence>
<protein>
    <submittedName>
        <fullName evidence="1">Uncharacterized protein</fullName>
    </submittedName>
</protein>
<gene>
    <name evidence="1" type="ORF">ECRASSUSDP1_LOCUS14569</name>
</gene>
<evidence type="ECO:0000313" key="2">
    <source>
        <dbReference type="Proteomes" id="UP001295684"/>
    </source>
</evidence>
<organism evidence="1 2">
    <name type="scientific">Euplotes crassus</name>
    <dbReference type="NCBI Taxonomy" id="5936"/>
    <lineage>
        <taxon>Eukaryota</taxon>
        <taxon>Sar</taxon>
        <taxon>Alveolata</taxon>
        <taxon>Ciliophora</taxon>
        <taxon>Intramacronucleata</taxon>
        <taxon>Spirotrichea</taxon>
        <taxon>Hypotrichia</taxon>
        <taxon>Euplotida</taxon>
        <taxon>Euplotidae</taxon>
        <taxon>Moneuplotes</taxon>
    </lineage>
</organism>
<reference evidence="1" key="1">
    <citation type="submission" date="2023-07" db="EMBL/GenBank/DDBJ databases">
        <authorList>
            <consortium name="AG Swart"/>
            <person name="Singh M."/>
            <person name="Singh A."/>
            <person name="Seah K."/>
            <person name="Emmerich C."/>
        </authorList>
    </citation>
    <scope>NUCLEOTIDE SEQUENCE</scope>
    <source>
        <strain evidence="1">DP1</strain>
    </source>
</reference>
<keyword evidence="2" id="KW-1185">Reference proteome</keyword>
<name>A0AAD1XIC1_EUPCR</name>
<accession>A0AAD1XIC1</accession>
<evidence type="ECO:0000313" key="1">
    <source>
        <dbReference type="EMBL" id="CAI2373228.1"/>
    </source>
</evidence>